<dbReference type="EC" id="3.4.11.5" evidence="4 11"/>
<dbReference type="RefSeq" id="WP_064042481.1">
    <property type="nucleotide sequence ID" value="NZ_LUUJ01000125.1"/>
</dbReference>
<keyword evidence="14" id="KW-0812">Transmembrane</keyword>
<dbReference type="PANTHER" id="PTHR43722:SF1">
    <property type="entry name" value="PROLINE IMINOPEPTIDASE"/>
    <property type="match status" value="1"/>
</dbReference>
<sequence length="315" mass="35372">MKSLYPEITPFHTFFLETGSDHRVYVEQSGNPAGIPAIFLHGGPCSGTKPDHRRFFDPKRYHIILMDQRGCGLSEPFGELSGNTTQDLLADMERVRKRLGIRQWLLFGGSWGGTLALLYAQWHPERVLAMILRGVFLARRLDMDWFLSVNGVSRIYPELWQQLQDNLPDLPGGTMLERFCEAVFSGDMEVAKRAVGLWQAWSGQVALGNDYQESLEAVNEKMLRQVKMELHYAAHDYFICENQVLADCAGLGGIPTIIIHGRNDLTCPIEAGWRLHRALPQAHFRVLPNAGHIARGDEMIDALVSATDEMAAVLA</sequence>
<dbReference type="NCBIfam" id="TIGR01249">
    <property type="entry name" value="pro_imino_pep_1"/>
    <property type="match status" value="1"/>
</dbReference>
<feature type="active site" evidence="12">
    <location>
        <position position="264"/>
    </location>
</feature>
<evidence type="ECO:0000256" key="9">
    <source>
        <dbReference type="ARBA" id="ARBA00022801"/>
    </source>
</evidence>
<dbReference type="AlphaFoldDB" id="A0A177N0C2"/>
<comment type="similarity">
    <text evidence="3 11 13">Belongs to the peptidase S33 family.</text>
</comment>
<reference evidence="16 17" key="1">
    <citation type="submission" date="2016-03" db="EMBL/GenBank/DDBJ databases">
        <authorList>
            <person name="Ploux O."/>
        </authorList>
    </citation>
    <scope>NUCLEOTIDE SEQUENCE [LARGE SCALE GENOMIC DNA]</scope>
    <source>
        <strain evidence="16 17">R-45378</strain>
    </source>
</reference>
<dbReference type="SUPFAM" id="SSF53474">
    <property type="entry name" value="alpha/beta-Hydrolases"/>
    <property type="match status" value="1"/>
</dbReference>
<organism evidence="16 17">
    <name type="scientific">Methylomonas koyamae</name>
    <dbReference type="NCBI Taxonomy" id="702114"/>
    <lineage>
        <taxon>Bacteria</taxon>
        <taxon>Pseudomonadati</taxon>
        <taxon>Pseudomonadota</taxon>
        <taxon>Gammaproteobacteria</taxon>
        <taxon>Methylococcales</taxon>
        <taxon>Methylococcaceae</taxon>
        <taxon>Methylomonas</taxon>
    </lineage>
</organism>
<feature type="active site" description="Proton donor" evidence="12">
    <location>
        <position position="292"/>
    </location>
</feature>
<accession>A0A177N0C2</accession>
<evidence type="ECO:0000256" key="3">
    <source>
        <dbReference type="ARBA" id="ARBA00010088"/>
    </source>
</evidence>
<dbReference type="EMBL" id="LUUJ01000125">
    <property type="protein sequence ID" value="OAI11094.1"/>
    <property type="molecule type" value="Genomic_DNA"/>
</dbReference>
<keyword evidence="7 11" id="KW-0963">Cytoplasm</keyword>
<comment type="subcellular location">
    <subcellularLocation>
        <location evidence="2 11">Cytoplasm</location>
    </subcellularLocation>
</comment>
<dbReference type="Pfam" id="PF00561">
    <property type="entry name" value="Abhydrolase_1"/>
    <property type="match status" value="1"/>
</dbReference>
<evidence type="ECO:0000256" key="14">
    <source>
        <dbReference type="SAM" id="Phobius"/>
    </source>
</evidence>
<dbReference type="PRINTS" id="PR00111">
    <property type="entry name" value="ABHYDROLASE"/>
</dbReference>
<evidence type="ECO:0000256" key="13">
    <source>
        <dbReference type="RuleBase" id="RU003421"/>
    </source>
</evidence>
<name>A0A177N0C2_9GAMM</name>
<feature type="domain" description="AB hydrolase-1" evidence="15">
    <location>
        <begin position="38"/>
        <end position="294"/>
    </location>
</feature>
<comment type="caution">
    <text evidence="16">The sequence shown here is derived from an EMBL/GenBank/DDBJ whole genome shotgun (WGS) entry which is preliminary data.</text>
</comment>
<dbReference type="InterPro" id="IPR005944">
    <property type="entry name" value="Pro_iminopeptidase"/>
</dbReference>
<dbReference type="GO" id="GO:0004177">
    <property type="term" value="F:aminopeptidase activity"/>
    <property type="evidence" value="ECO:0007669"/>
    <property type="project" value="UniProtKB-UniRule"/>
</dbReference>
<evidence type="ECO:0000313" key="17">
    <source>
        <dbReference type="Proteomes" id="UP000077857"/>
    </source>
</evidence>
<evidence type="ECO:0000256" key="7">
    <source>
        <dbReference type="ARBA" id="ARBA00022490"/>
    </source>
</evidence>
<dbReference type="InterPro" id="IPR029058">
    <property type="entry name" value="AB_hydrolase_fold"/>
</dbReference>
<evidence type="ECO:0000256" key="8">
    <source>
        <dbReference type="ARBA" id="ARBA00022670"/>
    </source>
</evidence>
<dbReference type="GO" id="GO:0006508">
    <property type="term" value="P:proteolysis"/>
    <property type="evidence" value="ECO:0007669"/>
    <property type="project" value="UniProtKB-KW"/>
</dbReference>
<comment type="catalytic activity">
    <reaction evidence="1 11 13">
        <text>Release of N-terminal proline from a peptide.</text>
        <dbReference type="EC" id="3.4.11.5"/>
    </reaction>
</comment>
<dbReference type="OrthoDB" id="9796770at2"/>
<dbReference type="Gene3D" id="3.40.50.1820">
    <property type="entry name" value="alpha/beta hydrolase"/>
    <property type="match status" value="1"/>
</dbReference>
<dbReference type="GO" id="GO:0005737">
    <property type="term" value="C:cytoplasm"/>
    <property type="evidence" value="ECO:0007669"/>
    <property type="project" value="UniProtKB-SubCell"/>
</dbReference>
<evidence type="ECO:0000256" key="2">
    <source>
        <dbReference type="ARBA" id="ARBA00004496"/>
    </source>
</evidence>
<evidence type="ECO:0000256" key="10">
    <source>
        <dbReference type="ARBA" id="ARBA00029605"/>
    </source>
</evidence>
<evidence type="ECO:0000256" key="6">
    <source>
        <dbReference type="ARBA" id="ARBA00022438"/>
    </source>
</evidence>
<keyword evidence="9 11" id="KW-0378">Hydrolase</keyword>
<keyword evidence="6 11" id="KW-0031">Aminopeptidase</keyword>
<evidence type="ECO:0000313" key="16">
    <source>
        <dbReference type="EMBL" id="OAI11094.1"/>
    </source>
</evidence>
<gene>
    <name evidence="16" type="ORF">A1507_21005</name>
</gene>
<protein>
    <recommendedName>
        <fullName evidence="5 11">Proline iminopeptidase</fullName>
        <shortName evidence="11">PIP</shortName>
        <ecNumber evidence="4 11">3.4.11.5</ecNumber>
    </recommendedName>
    <alternativeName>
        <fullName evidence="10 11">Prolyl aminopeptidase</fullName>
    </alternativeName>
</protein>
<evidence type="ECO:0000256" key="4">
    <source>
        <dbReference type="ARBA" id="ARBA00012568"/>
    </source>
</evidence>
<dbReference type="PIRSF" id="PIRSF006431">
    <property type="entry name" value="Pept_S33"/>
    <property type="match status" value="1"/>
</dbReference>
<keyword evidence="14" id="KW-0472">Membrane</keyword>
<proteinExistence type="inferred from homology"/>
<dbReference type="InterPro" id="IPR000073">
    <property type="entry name" value="AB_hydrolase_1"/>
</dbReference>
<keyword evidence="8 11" id="KW-0645">Protease</keyword>
<dbReference type="PRINTS" id="PR00793">
    <property type="entry name" value="PROAMNOPTASE"/>
</dbReference>
<evidence type="ECO:0000256" key="5">
    <source>
        <dbReference type="ARBA" id="ARBA00021843"/>
    </source>
</evidence>
<dbReference type="Proteomes" id="UP000077857">
    <property type="component" value="Unassembled WGS sequence"/>
</dbReference>
<evidence type="ECO:0000256" key="1">
    <source>
        <dbReference type="ARBA" id="ARBA00001585"/>
    </source>
</evidence>
<feature type="transmembrane region" description="Helical" evidence="14">
    <location>
        <begin position="104"/>
        <end position="122"/>
    </location>
</feature>
<feature type="active site" description="Nucleophile" evidence="12">
    <location>
        <position position="110"/>
    </location>
</feature>
<evidence type="ECO:0000256" key="12">
    <source>
        <dbReference type="PIRSR" id="PIRSR006431-1"/>
    </source>
</evidence>
<evidence type="ECO:0000259" key="15">
    <source>
        <dbReference type="Pfam" id="PF00561"/>
    </source>
</evidence>
<keyword evidence="14" id="KW-1133">Transmembrane helix</keyword>
<dbReference type="PANTHER" id="PTHR43722">
    <property type="entry name" value="PROLINE IMINOPEPTIDASE"/>
    <property type="match status" value="1"/>
</dbReference>
<dbReference type="InterPro" id="IPR002410">
    <property type="entry name" value="Peptidase_S33"/>
</dbReference>
<evidence type="ECO:0000256" key="11">
    <source>
        <dbReference type="PIRNR" id="PIRNR006431"/>
    </source>
</evidence>